<proteinExistence type="predicted"/>
<reference evidence="2 3" key="1">
    <citation type="submission" date="2021-04" db="EMBL/GenBank/DDBJ databases">
        <title>Nocardia tengchongensis.</title>
        <authorList>
            <person name="Zhuang k."/>
            <person name="Ran Y."/>
            <person name="Li W."/>
        </authorList>
    </citation>
    <scope>NUCLEOTIDE SEQUENCE [LARGE SCALE GENOMIC DNA]</scope>
    <source>
        <strain evidence="2 3">CFH S0057</strain>
    </source>
</reference>
<dbReference type="EMBL" id="CP074371">
    <property type="protein sequence ID" value="QVI23291.1"/>
    <property type="molecule type" value="Genomic_DNA"/>
</dbReference>
<keyword evidence="3" id="KW-1185">Reference proteome</keyword>
<feature type="signal peptide" evidence="1">
    <location>
        <begin position="1"/>
        <end position="33"/>
    </location>
</feature>
<name>A0ABX8CTR9_9NOCA</name>
<dbReference type="RefSeq" id="WP_213559363.1">
    <property type="nucleotide sequence ID" value="NZ_JBHZDI010000241.1"/>
</dbReference>
<organism evidence="2 3">
    <name type="scientific">Nocardia tengchongensis</name>
    <dbReference type="NCBI Taxonomy" id="2055889"/>
    <lineage>
        <taxon>Bacteria</taxon>
        <taxon>Bacillati</taxon>
        <taxon>Actinomycetota</taxon>
        <taxon>Actinomycetes</taxon>
        <taxon>Mycobacteriales</taxon>
        <taxon>Nocardiaceae</taxon>
        <taxon>Nocardia</taxon>
    </lineage>
</organism>
<dbReference type="Proteomes" id="UP000683310">
    <property type="component" value="Chromosome"/>
</dbReference>
<dbReference type="PIRSF" id="PIRSF029171">
    <property type="entry name" value="Esterase_LipA"/>
    <property type="match status" value="1"/>
</dbReference>
<dbReference type="PANTHER" id="PTHR34853:SF1">
    <property type="entry name" value="LIPASE 5"/>
    <property type="match status" value="1"/>
</dbReference>
<evidence type="ECO:0000256" key="1">
    <source>
        <dbReference type="SAM" id="SignalP"/>
    </source>
</evidence>
<evidence type="ECO:0000313" key="3">
    <source>
        <dbReference type="Proteomes" id="UP000683310"/>
    </source>
</evidence>
<accession>A0ABX8CTR9</accession>
<dbReference type="SUPFAM" id="SSF53474">
    <property type="entry name" value="alpha/beta-Hydrolases"/>
    <property type="match status" value="1"/>
</dbReference>
<dbReference type="InterPro" id="IPR029058">
    <property type="entry name" value="AB_hydrolase_fold"/>
</dbReference>
<keyword evidence="1" id="KW-0732">Signal</keyword>
<dbReference type="InterPro" id="IPR005152">
    <property type="entry name" value="Lipase_secreted"/>
</dbReference>
<dbReference type="PANTHER" id="PTHR34853">
    <property type="match status" value="1"/>
</dbReference>
<feature type="chain" id="PRO_5046248314" evidence="1">
    <location>
        <begin position="34"/>
        <end position="467"/>
    </location>
</feature>
<dbReference type="Gene3D" id="3.40.50.1820">
    <property type="entry name" value="alpha/beta hydrolase"/>
    <property type="match status" value="1"/>
</dbReference>
<dbReference type="Pfam" id="PF03583">
    <property type="entry name" value="LIP"/>
    <property type="match status" value="1"/>
</dbReference>
<protein>
    <submittedName>
        <fullName evidence="2">Triacylglycerol lipase</fullName>
    </submittedName>
</protein>
<evidence type="ECO:0000313" key="2">
    <source>
        <dbReference type="EMBL" id="QVI23291.1"/>
    </source>
</evidence>
<gene>
    <name evidence="2" type="ORF">KHQ06_10560</name>
</gene>
<sequence length="467" mass="48841">MKTRRLTGRLVRIGTVSITALVAAAFTVGPAQADPAEPALPPIAPAQVLPLPPELDPGFYNPPANVVAAAAPGEIIAARQVNLGNFGLIPLNVDAWQVSYRSNDGRDAAIPAVATLIKPRGTSPTPRKLLSVQIAEDSTQGYCSPSYALQHLSAAPFLGQIVAPAEFLFAQSALQKGYAVVIPDHEGPNSAYAAGPLGGRITLDGIRAATAFAPLGVGAGTPVAMYGYSGGSMPTMHAAEMRKTYAPELNIVGAASGGTGADLGATLLMANNQATAGLVLGAVLGLSREYPDFNALLDQKLNPLGQLLRTVKAPFCVQYQTALLPFLNITGMIDSPDPLREPAVQAMLEDTRLGKSLPDMPLFVWHSRWDEILPLPATDQLVDTYCAQPGAQVTYTRDWASEHIVAEVSGGPAALMWLFDRLDGRAAQPGCSTTDMPSMLGTPGELQTLGDTLGETLASFFGKPIGA</sequence>
<dbReference type="Gene3D" id="1.10.260.130">
    <property type="match status" value="1"/>
</dbReference>